<gene>
    <name evidence="3" type="ORF">V6N12_033462</name>
</gene>
<feature type="compositionally biased region" description="Basic and acidic residues" evidence="1">
    <location>
        <begin position="179"/>
        <end position="188"/>
    </location>
</feature>
<feature type="compositionally biased region" description="Basic and acidic residues" evidence="1">
    <location>
        <begin position="116"/>
        <end position="128"/>
    </location>
</feature>
<feature type="chain" id="PRO_5045122615" evidence="2">
    <location>
        <begin position="24"/>
        <end position="188"/>
    </location>
</feature>
<evidence type="ECO:0000313" key="4">
    <source>
        <dbReference type="Proteomes" id="UP001472677"/>
    </source>
</evidence>
<proteinExistence type="predicted"/>
<evidence type="ECO:0000256" key="2">
    <source>
        <dbReference type="SAM" id="SignalP"/>
    </source>
</evidence>
<organism evidence="3 4">
    <name type="scientific">Hibiscus sabdariffa</name>
    <name type="common">roselle</name>
    <dbReference type="NCBI Taxonomy" id="183260"/>
    <lineage>
        <taxon>Eukaryota</taxon>
        <taxon>Viridiplantae</taxon>
        <taxon>Streptophyta</taxon>
        <taxon>Embryophyta</taxon>
        <taxon>Tracheophyta</taxon>
        <taxon>Spermatophyta</taxon>
        <taxon>Magnoliopsida</taxon>
        <taxon>eudicotyledons</taxon>
        <taxon>Gunneridae</taxon>
        <taxon>Pentapetalae</taxon>
        <taxon>rosids</taxon>
        <taxon>malvids</taxon>
        <taxon>Malvales</taxon>
        <taxon>Malvaceae</taxon>
        <taxon>Malvoideae</taxon>
        <taxon>Hibiscus</taxon>
    </lineage>
</organism>
<name>A0ABR2BVY7_9ROSI</name>
<accession>A0ABR2BVY7</accession>
<protein>
    <submittedName>
        <fullName evidence="3">Uncharacterized protein</fullName>
    </submittedName>
</protein>
<evidence type="ECO:0000256" key="1">
    <source>
        <dbReference type="SAM" id="MobiDB-lite"/>
    </source>
</evidence>
<dbReference type="EMBL" id="JBBPBM010000079">
    <property type="protein sequence ID" value="KAK8511182.1"/>
    <property type="molecule type" value="Genomic_DNA"/>
</dbReference>
<keyword evidence="2" id="KW-0732">Signal</keyword>
<dbReference type="Proteomes" id="UP001472677">
    <property type="component" value="Unassembled WGS sequence"/>
</dbReference>
<feature type="signal peptide" evidence="2">
    <location>
        <begin position="1"/>
        <end position="23"/>
    </location>
</feature>
<feature type="compositionally biased region" description="Basic and acidic residues" evidence="1">
    <location>
        <begin position="155"/>
        <end position="172"/>
    </location>
</feature>
<comment type="caution">
    <text evidence="3">The sequence shown here is derived from an EMBL/GenBank/DDBJ whole genome shotgun (WGS) entry which is preliminary data.</text>
</comment>
<feature type="compositionally biased region" description="Basic and acidic residues" evidence="1">
    <location>
        <begin position="81"/>
        <end position="93"/>
    </location>
</feature>
<reference evidence="3 4" key="1">
    <citation type="journal article" date="2024" name="G3 (Bethesda)">
        <title>Genome assembly of Hibiscus sabdariffa L. provides insights into metabolisms of medicinal natural products.</title>
        <authorList>
            <person name="Kim T."/>
        </authorList>
    </citation>
    <scope>NUCLEOTIDE SEQUENCE [LARGE SCALE GENOMIC DNA]</scope>
    <source>
        <strain evidence="3">TK-2024</strain>
        <tissue evidence="3">Old leaves</tissue>
    </source>
</reference>
<evidence type="ECO:0000313" key="3">
    <source>
        <dbReference type="EMBL" id="KAK8511182.1"/>
    </source>
</evidence>
<feature type="region of interest" description="Disordered" evidence="1">
    <location>
        <begin position="64"/>
        <end position="188"/>
    </location>
</feature>
<sequence length="188" mass="21464">MSKPCLHLLMVIVFTTIPSLAHGSRDDELLNVIPIFGEKRLEQNPLQLGEPTWRHLLQAEIEGGKPGRLLGDNVEEESPVADEKKAENKEEAGKSASANPPSMSPFSHMKKPSKGKVFEPTDTRKEPFDLSYVAKPRERMPLIMRHRKFPPRNLQGEHEPHKPPQFLDDMKQPHKPPHEHKPGYEHYP</sequence>
<keyword evidence="4" id="KW-1185">Reference proteome</keyword>